<dbReference type="PANTHER" id="PTHR34610">
    <property type="entry name" value="SSL7007 PROTEIN"/>
    <property type="match status" value="1"/>
</dbReference>
<dbReference type="InterPro" id="IPR029060">
    <property type="entry name" value="PIN-like_dom_sf"/>
</dbReference>
<dbReference type="PANTHER" id="PTHR34610:SF3">
    <property type="entry name" value="SSL7007 PROTEIN"/>
    <property type="match status" value="1"/>
</dbReference>
<dbReference type="Proteomes" id="UP000034774">
    <property type="component" value="Unassembled WGS sequence"/>
</dbReference>
<comment type="caution">
    <text evidence="2">The sequence shown here is derived from an EMBL/GenBank/DDBJ whole genome shotgun (WGS) entry which is preliminary data.</text>
</comment>
<gene>
    <name evidence="2" type="ORF">UT17_C0005G0043</name>
</gene>
<feature type="domain" description="PIN" evidence="1">
    <location>
        <begin position="4"/>
        <end position="116"/>
    </location>
</feature>
<reference evidence="2 3" key="1">
    <citation type="journal article" date="2015" name="Nature">
        <title>rRNA introns, odd ribosomes, and small enigmatic genomes across a large radiation of phyla.</title>
        <authorList>
            <person name="Brown C.T."/>
            <person name="Hug L.A."/>
            <person name="Thomas B.C."/>
            <person name="Sharon I."/>
            <person name="Castelle C.J."/>
            <person name="Singh A."/>
            <person name="Wilkins M.J."/>
            <person name="Williams K.H."/>
            <person name="Banfield J.F."/>
        </authorList>
    </citation>
    <scope>NUCLEOTIDE SEQUENCE [LARGE SCALE GENOMIC DNA]</scope>
</reference>
<evidence type="ECO:0000313" key="2">
    <source>
        <dbReference type="EMBL" id="KKQ91605.1"/>
    </source>
</evidence>
<sequence>MIKAKIFIDTNVWFSFFYGSENSAKIVSKFMEGKIDVFISKNVLDELIKNALQKIPKIQKELLTFFETYPPEVVNFPVKIDRDVENYVDFKDRHIFQACVNANCDIFVTGNLKDFDINSIYKRHKIRVLDTTPK</sequence>
<dbReference type="Gene3D" id="3.40.50.1010">
    <property type="entry name" value="5'-nuclease"/>
    <property type="match status" value="1"/>
</dbReference>
<dbReference type="SMART" id="SM00670">
    <property type="entry name" value="PINc"/>
    <property type="match status" value="1"/>
</dbReference>
<dbReference type="STRING" id="1618572.UT17_C0005G0043"/>
<dbReference type="SUPFAM" id="SSF88723">
    <property type="entry name" value="PIN domain-like"/>
    <property type="match status" value="1"/>
</dbReference>
<accession>A0A0G0LUF1</accession>
<dbReference type="NCBIfam" id="TIGR00305">
    <property type="entry name" value="putative toxin-antitoxin system toxin component, PIN family"/>
    <property type="match status" value="1"/>
</dbReference>
<dbReference type="Pfam" id="PF13470">
    <property type="entry name" value="PIN_3"/>
    <property type="match status" value="1"/>
</dbReference>
<dbReference type="AlphaFoldDB" id="A0A0G0LUF1"/>
<dbReference type="InterPro" id="IPR002716">
    <property type="entry name" value="PIN_dom"/>
</dbReference>
<dbReference type="CDD" id="cd09854">
    <property type="entry name" value="PIN_VapC-like"/>
    <property type="match status" value="1"/>
</dbReference>
<proteinExistence type="predicted"/>
<dbReference type="EMBL" id="LBVU01000005">
    <property type="protein sequence ID" value="KKQ91605.1"/>
    <property type="molecule type" value="Genomic_DNA"/>
</dbReference>
<evidence type="ECO:0000259" key="1">
    <source>
        <dbReference type="SMART" id="SM00670"/>
    </source>
</evidence>
<evidence type="ECO:0000313" key="3">
    <source>
        <dbReference type="Proteomes" id="UP000034774"/>
    </source>
</evidence>
<organism evidence="2 3">
    <name type="scientific">Candidatus Woesebacteria bacterium GW2011_GWB1_39_10</name>
    <dbReference type="NCBI Taxonomy" id="1618572"/>
    <lineage>
        <taxon>Bacteria</taxon>
        <taxon>Candidatus Woeseibacteriota</taxon>
    </lineage>
</organism>
<protein>
    <recommendedName>
        <fullName evidence="1">PIN domain-containing protein</fullName>
    </recommendedName>
</protein>
<dbReference type="InterPro" id="IPR002850">
    <property type="entry name" value="PIN_toxin-like"/>
</dbReference>
<name>A0A0G0LUF1_9BACT</name>